<feature type="compositionally biased region" description="Acidic residues" evidence="1">
    <location>
        <begin position="345"/>
        <end position="358"/>
    </location>
</feature>
<feature type="region of interest" description="Disordered" evidence="1">
    <location>
        <begin position="345"/>
        <end position="390"/>
    </location>
</feature>
<keyword evidence="2" id="KW-0812">Transmembrane</keyword>
<feature type="compositionally biased region" description="Low complexity" evidence="1">
    <location>
        <begin position="368"/>
        <end position="390"/>
    </location>
</feature>
<gene>
    <name evidence="3" type="ORF">FE251_09405</name>
</gene>
<dbReference type="Gene3D" id="3.40.50.1820">
    <property type="entry name" value="alpha/beta hydrolase"/>
    <property type="match status" value="1"/>
</dbReference>
<sequence>MCSARRRRRWGPCPRTCGPGRRPARSTVTTTGGTMFGRTRTSRRLATVAIAVAALVGTGTVAAADTHDAPAIDSFHPVAREAAAGLPDRTVYRPTDLAPGEPVPVLIWGNGGCRPANPFFMSSLMLIAARGFVVVADGAPEAPSNTLTGMPQPDRMIEIIDWLETSPQAHEQLGSAIADSPVAVSGSSCGGIEALVAGADPRVDTVISANSGLFETPEGGEPPLGYGRDRLEDLHTPTMFLDGGPLDGAMGNTIANYELATVPAVYVTNPQNGHGQFFYGVRLDESGDVLPLDGMVESLEEQVAVFVNWLDFVLNGNAQAEAYFLEPCGLCEVPGWSVESKGWDALEEPVEEPAEEPSAEPAPPPSDQPTEAPVVDSTDAAPAPTGAGAGALPSTGADGVILGAVAALVLLTAGGALAGVVRRRRSTLG</sequence>
<keyword evidence="2" id="KW-0472">Membrane</keyword>
<dbReference type="NCBIfam" id="TIGR01167">
    <property type="entry name" value="LPXTG_anchor"/>
    <property type="match status" value="1"/>
</dbReference>
<evidence type="ECO:0000256" key="2">
    <source>
        <dbReference type="SAM" id="Phobius"/>
    </source>
</evidence>
<organism evidence="3 4">
    <name type="scientific">Georgenia wutianyii</name>
    <dbReference type="NCBI Taxonomy" id="2585135"/>
    <lineage>
        <taxon>Bacteria</taxon>
        <taxon>Bacillati</taxon>
        <taxon>Actinomycetota</taxon>
        <taxon>Actinomycetes</taxon>
        <taxon>Micrococcales</taxon>
        <taxon>Bogoriellaceae</taxon>
        <taxon>Georgenia</taxon>
    </lineage>
</organism>
<feature type="compositionally biased region" description="Low complexity" evidence="1">
    <location>
        <begin position="11"/>
        <end position="35"/>
    </location>
</feature>
<feature type="transmembrane region" description="Helical" evidence="2">
    <location>
        <begin position="45"/>
        <end position="64"/>
    </location>
</feature>
<name>A0ABX5VM46_9MICO</name>
<evidence type="ECO:0000313" key="4">
    <source>
        <dbReference type="Proteomes" id="UP000313948"/>
    </source>
</evidence>
<keyword evidence="2" id="KW-1133">Transmembrane helix</keyword>
<accession>A0ABX5VM46</accession>
<dbReference type="PANTHER" id="PTHR33428">
    <property type="entry name" value="CHLOROPHYLLASE-2, CHLOROPLASTIC"/>
    <property type="match status" value="1"/>
</dbReference>
<reference evidence="3 4" key="1">
    <citation type="submission" date="2019-05" db="EMBL/GenBank/DDBJ databases">
        <title>Georgenia *** sp. nov., and Georgenia *** sp. nov., isolated from the intestinal contents of plateau pika (Ochotona curzoniae) in the Qinghai-Tibet plateau of China.</title>
        <authorList>
            <person name="Tian Z."/>
        </authorList>
    </citation>
    <scope>NUCLEOTIDE SEQUENCE [LARGE SCALE GENOMIC DNA]</scope>
    <source>
        <strain evidence="3 4">Z294</strain>
    </source>
</reference>
<dbReference type="Proteomes" id="UP000313948">
    <property type="component" value="Chromosome"/>
</dbReference>
<dbReference type="EMBL" id="CP040899">
    <property type="protein sequence ID" value="QDB79567.1"/>
    <property type="molecule type" value="Genomic_DNA"/>
</dbReference>
<feature type="compositionally biased region" description="Basic residues" evidence="1">
    <location>
        <begin position="1"/>
        <end position="10"/>
    </location>
</feature>
<proteinExistence type="predicted"/>
<dbReference type="PANTHER" id="PTHR33428:SF14">
    <property type="entry name" value="CARBOXYLESTERASE TYPE B DOMAIN-CONTAINING PROTEIN"/>
    <property type="match status" value="1"/>
</dbReference>
<keyword evidence="4" id="KW-1185">Reference proteome</keyword>
<evidence type="ECO:0000256" key="1">
    <source>
        <dbReference type="SAM" id="MobiDB-lite"/>
    </source>
</evidence>
<evidence type="ECO:0000313" key="3">
    <source>
        <dbReference type="EMBL" id="QDB79567.1"/>
    </source>
</evidence>
<feature type="transmembrane region" description="Helical" evidence="2">
    <location>
        <begin position="400"/>
        <end position="421"/>
    </location>
</feature>
<protein>
    <submittedName>
        <fullName evidence="3">LPXTG cell wall anchor domain-containing protein</fullName>
    </submittedName>
</protein>
<dbReference type="InterPro" id="IPR029058">
    <property type="entry name" value="AB_hydrolase_fold"/>
</dbReference>
<dbReference type="SUPFAM" id="SSF53474">
    <property type="entry name" value="alpha/beta-Hydrolases"/>
    <property type="match status" value="1"/>
</dbReference>
<feature type="region of interest" description="Disordered" evidence="1">
    <location>
        <begin position="1"/>
        <end position="35"/>
    </location>
</feature>